<organism evidence="2 3">
    <name type="scientific">Cohnella candidum</name>
    <dbReference type="NCBI Taxonomy" id="2674991"/>
    <lineage>
        <taxon>Bacteria</taxon>
        <taxon>Bacillati</taxon>
        <taxon>Bacillota</taxon>
        <taxon>Bacilli</taxon>
        <taxon>Bacillales</taxon>
        <taxon>Paenibacillaceae</taxon>
        <taxon>Cohnella</taxon>
    </lineage>
</organism>
<dbReference type="Pfam" id="PF14398">
    <property type="entry name" value="ATPgrasp_YheCD"/>
    <property type="match status" value="1"/>
</dbReference>
<evidence type="ECO:0000313" key="3">
    <source>
        <dbReference type="Proteomes" id="UP000269097"/>
    </source>
</evidence>
<dbReference type="Gene3D" id="3.30.470.20">
    <property type="entry name" value="ATP-grasp fold, B domain"/>
    <property type="match status" value="1"/>
</dbReference>
<dbReference type="EMBL" id="CP033433">
    <property type="protein sequence ID" value="AYQ73257.1"/>
    <property type="molecule type" value="Genomic_DNA"/>
</dbReference>
<evidence type="ECO:0000313" key="2">
    <source>
        <dbReference type="EMBL" id="AYQ73257.1"/>
    </source>
</evidence>
<gene>
    <name evidence="2" type="ORF">EAV92_12165</name>
</gene>
<dbReference type="InterPro" id="IPR026838">
    <property type="entry name" value="YheC/D"/>
</dbReference>
<dbReference type="SUPFAM" id="SSF56059">
    <property type="entry name" value="Glutathione synthetase ATP-binding domain-like"/>
    <property type="match status" value="1"/>
</dbReference>
<sequence>MSKNPTLGILTLYLNDRKSIEEKAMFQKLTAAGRKKGMDVVVFTPDDVEDRTGRVYAHVYSPVKKIWGRQWTRMPQIIYDRARYQKSSRFERLLSFRRKYAHLIFLNRPLRNKWTIYRTLSGIPSLRDHLPTTRLYESPADVAAMLKQHPTVYFKPINGTGGRGILRIDRRSDGLLLLQGRNHARAIVPRRIIRREQLPALIRAWDRRGDRYIVQQGLQIKLPGGRVHDYRMLVQKNGQGEWVFTGCAGRVGPPNSITSNLHGGGTAVTMESLLREWIESEDQIAQIRENAETFGIEVAATLEKTYGTLCELALDLAIDRSGRIWLLEVNPKPAREVFVRAGEAEVYQRALSLPIEYALWTYRRHQEGAGSDSKPGSGHKPDAGREPPEDQPTTD</sequence>
<dbReference type="AlphaFoldDB" id="A0A3G3JZF8"/>
<name>A0A3G3JZF8_9BACL</name>
<dbReference type="Proteomes" id="UP000269097">
    <property type="component" value="Chromosome"/>
</dbReference>
<dbReference type="RefSeq" id="WP_123041339.1">
    <property type="nucleotide sequence ID" value="NZ_CP033433.1"/>
</dbReference>
<dbReference type="KEGG" id="coh:EAV92_12165"/>
<proteinExistence type="predicted"/>
<keyword evidence="3" id="KW-1185">Reference proteome</keyword>
<feature type="compositionally biased region" description="Basic and acidic residues" evidence="1">
    <location>
        <begin position="379"/>
        <end position="388"/>
    </location>
</feature>
<protein>
    <submittedName>
        <fullName evidence="2">YheC/YheD family protein</fullName>
    </submittedName>
</protein>
<feature type="region of interest" description="Disordered" evidence="1">
    <location>
        <begin position="366"/>
        <end position="395"/>
    </location>
</feature>
<evidence type="ECO:0000256" key="1">
    <source>
        <dbReference type="SAM" id="MobiDB-lite"/>
    </source>
</evidence>
<reference evidence="2 3" key="1">
    <citation type="submission" date="2018-10" db="EMBL/GenBank/DDBJ databases">
        <title>Genome Sequence of Cohnella sp.</title>
        <authorList>
            <person name="Srinivasan S."/>
            <person name="Kim M.K."/>
        </authorList>
    </citation>
    <scope>NUCLEOTIDE SEQUENCE [LARGE SCALE GENOMIC DNA]</scope>
    <source>
        <strain evidence="2 3">18JY8-7</strain>
    </source>
</reference>
<accession>A0A3G3JZF8</accession>